<dbReference type="OrthoDB" id="9792162at2"/>
<sequence>MEPAGEVECDRLSGPEVLCVSEVPEPVAGAGQVLVDWLCDLAVHGATTRGRAESLLRTSADSGCDVVLTDAGGDLVRLARQADAVRDRRAR</sequence>
<organism evidence="2 3">
    <name type="scientific">Lentzea xinjiangensis</name>
    <dbReference type="NCBI Taxonomy" id="402600"/>
    <lineage>
        <taxon>Bacteria</taxon>
        <taxon>Bacillati</taxon>
        <taxon>Actinomycetota</taxon>
        <taxon>Actinomycetes</taxon>
        <taxon>Pseudonocardiales</taxon>
        <taxon>Pseudonocardiaceae</taxon>
        <taxon>Lentzea</taxon>
    </lineage>
</organism>
<keyword evidence="3" id="KW-1185">Reference proteome</keyword>
<dbReference type="InterPro" id="IPR049445">
    <property type="entry name" value="TetR_SbtR-like_C"/>
</dbReference>
<dbReference type="Gene3D" id="1.10.357.10">
    <property type="entry name" value="Tetracycline Repressor, domain 2"/>
    <property type="match status" value="1"/>
</dbReference>
<name>A0A1H9UBQ4_9PSEU</name>
<evidence type="ECO:0000259" key="1">
    <source>
        <dbReference type="Pfam" id="PF21597"/>
    </source>
</evidence>
<evidence type="ECO:0000313" key="3">
    <source>
        <dbReference type="Proteomes" id="UP000199352"/>
    </source>
</evidence>
<gene>
    <name evidence="2" type="ORF">SAMN05216188_12113</name>
</gene>
<dbReference type="Pfam" id="PF21597">
    <property type="entry name" value="TetR_C_43"/>
    <property type="match status" value="1"/>
</dbReference>
<feature type="domain" description="Transcriptional regulator SbtR-like C-terminal" evidence="1">
    <location>
        <begin position="31"/>
        <end position="87"/>
    </location>
</feature>
<dbReference type="EMBL" id="FOFR01000021">
    <property type="protein sequence ID" value="SES06876.1"/>
    <property type="molecule type" value="Genomic_DNA"/>
</dbReference>
<evidence type="ECO:0000313" key="2">
    <source>
        <dbReference type="EMBL" id="SES06876.1"/>
    </source>
</evidence>
<accession>A0A1H9UBQ4</accession>
<proteinExistence type="predicted"/>
<dbReference type="Proteomes" id="UP000199352">
    <property type="component" value="Unassembled WGS sequence"/>
</dbReference>
<dbReference type="AlphaFoldDB" id="A0A1H9UBQ4"/>
<dbReference type="RefSeq" id="WP_143116380.1">
    <property type="nucleotide sequence ID" value="NZ_FOFR01000021.1"/>
</dbReference>
<protein>
    <recommendedName>
        <fullName evidence="1">Transcriptional regulator SbtR-like C-terminal domain-containing protein</fullName>
    </recommendedName>
</protein>
<reference evidence="3" key="1">
    <citation type="submission" date="2016-10" db="EMBL/GenBank/DDBJ databases">
        <authorList>
            <person name="Varghese N."/>
            <person name="Submissions S."/>
        </authorList>
    </citation>
    <scope>NUCLEOTIDE SEQUENCE [LARGE SCALE GENOMIC DNA]</scope>
    <source>
        <strain evidence="3">CGMCC 4.3525</strain>
    </source>
</reference>